<reference evidence="1" key="2">
    <citation type="submission" date="2018-05" db="EMBL/GenBank/DDBJ databases">
        <title>OgluRS3 (Oryza glumaepatula Reference Sequence Version 3).</title>
        <authorList>
            <person name="Zhang J."/>
            <person name="Kudrna D."/>
            <person name="Lee S."/>
            <person name="Talag J."/>
            <person name="Welchert J."/>
            <person name="Wing R.A."/>
        </authorList>
    </citation>
    <scope>NUCLEOTIDE SEQUENCE [LARGE SCALE GENOMIC DNA]</scope>
</reference>
<organism evidence="1">
    <name type="scientific">Oryza glumipatula</name>
    <dbReference type="NCBI Taxonomy" id="40148"/>
    <lineage>
        <taxon>Eukaryota</taxon>
        <taxon>Viridiplantae</taxon>
        <taxon>Streptophyta</taxon>
        <taxon>Embryophyta</taxon>
        <taxon>Tracheophyta</taxon>
        <taxon>Spermatophyta</taxon>
        <taxon>Magnoliopsida</taxon>
        <taxon>Liliopsida</taxon>
        <taxon>Poales</taxon>
        <taxon>Poaceae</taxon>
        <taxon>BOP clade</taxon>
        <taxon>Oryzoideae</taxon>
        <taxon>Oryzeae</taxon>
        <taxon>Oryzinae</taxon>
        <taxon>Oryza</taxon>
    </lineage>
</organism>
<dbReference type="Gramene" id="OGLUM07G14180.2">
    <property type="protein sequence ID" value="OGLUM07G14180.2"/>
    <property type="gene ID" value="OGLUM07G14180"/>
</dbReference>
<evidence type="ECO:0000313" key="2">
    <source>
        <dbReference type="Proteomes" id="UP000026961"/>
    </source>
</evidence>
<protein>
    <submittedName>
        <fullName evidence="1">Uncharacterized protein</fullName>
    </submittedName>
</protein>
<sequence>MSPRRRQCGRGKVRLFRPVAPAAESAVEAAESAWRRLAGGSRGCGLGGFLSTKSGARAFVLSVELLCVLSASARFVVVDLRLDLKEWLEEIPLPEEKERQLGGMHHAVYTYKPQLRSGSTLVRIC</sequence>
<accession>A0A0E0AJY8</accession>
<evidence type="ECO:0000313" key="1">
    <source>
        <dbReference type="EnsemblPlants" id="OGLUM07G14180.2"/>
    </source>
</evidence>
<dbReference type="Proteomes" id="UP000026961">
    <property type="component" value="Chromosome 7"/>
</dbReference>
<dbReference type="AlphaFoldDB" id="A0A0E0AJY8"/>
<proteinExistence type="predicted"/>
<keyword evidence="2" id="KW-1185">Reference proteome</keyword>
<reference evidence="1" key="1">
    <citation type="submission" date="2015-04" db="UniProtKB">
        <authorList>
            <consortium name="EnsemblPlants"/>
        </authorList>
    </citation>
    <scope>IDENTIFICATION</scope>
</reference>
<dbReference type="EnsemblPlants" id="OGLUM07G14180.2">
    <property type="protein sequence ID" value="OGLUM07G14180.2"/>
    <property type="gene ID" value="OGLUM07G14180"/>
</dbReference>
<name>A0A0E0AJY8_9ORYZ</name>